<dbReference type="Proteomes" id="UP000499080">
    <property type="component" value="Unassembled WGS sequence"/>
</dbReference>
<feature type="domain" description="DDE-1" evidence="1">
    <location>
        <begin position="4"/>
        <end position="71"/>
    </location>
</feature>
<protein>
    <recommendedName>
        <fullName evidence="1">DDE-1 domain-containing protein</fullName>
    </recommendedName>
</protein>
<dbReference type="Pfam" id="PF03184">
    <property type="entry name" value="DDE_1"/>
    <property type="match status" value="1"/>
</dbReference>
<dbReference type="OrthoDB" id="125347at2759"/>
<dbReference type="GO" id="GO:0003676">
    <property type="term" value="F:nucleic acid binding"/>
    <property type="evidence" value="ECO:0007669"/>
    <property type="project" value="InterPro"/>
</dbReference>
<dbReference type="EMBL" id="BGPR01001666">
    <property type="protein sequence ID" value="GBM59130.1"/>
    <property type="molecule type" value="Genomic_DNA"/>
</dbReference>
<accession>A0A4Y2GZ99</accession>
<proteinExistence type="predicted"/>
<keyword evidence="3" id="KW-1185">Reference proteome</keyword>
<evidence type="ECO:0000313" key="2">
    <source>
        <dbReference type="EMBL" id="GBM59130.1"/>
    </source>
</evidence>
<dbReference type="AlphaFoldDB" id="A0A4Y2GZ99"/>
<evidence type="ECO:0000313" key="3">
    <source>
        <dbReference type="Proteomes" id="UP000499080"/>
    </source>
</evidence>
<gene>
    <name evidence="2" type="ORF">AVEN_255666_1</name>
</gene>
<comment type="caution">
    <text evidence="2">The sequence shown here is derived from an EMBL/GenBank/DDBJ whole genome shotgun (WGS) entry which is preliminary data.</text>
</comment>
<name>A0A4Y2GZ99_ARAVE</name>
<reference evidence="2 3" key="1">
    <citation type="journal article" date="2019" name="Sci. Rep.">
        <title>Orb-weaving spider Araneus ventricosus genome elucidates the spidroin gene catalogue.</title>
        <authorList>
            <person name="Kono N."/>
            <person name="Nakamura H."/>
            <person name="Ohtoshi R."/>
            <person name="Moran D.A.P."/>
            <person name="Shinohara A."/>
            <person name="Yoshida Y."/>
            <person name="Fujiwara M."/>
            <person name="Mori M."/>
            <person name="Tomita M."/>
            <person name="Arakawa K."/>
        </authorList>
    </citation>
    <scope>NUCLEOTIDE SEQUENCE [LARGE SCALE GENOMIC DNA]</scope>
</reference>
<organism evidence="2 3">
    <name type="scientific">Araneus ventricosus</name>
    <name type="common">Orbweaver spider</name>
    <name type="synonym">Epeira ventricosa</name>
    <dbReference type="NCBI Taxonomy" id="182803"/>
    <lineage>
        <taxon>Eukaryota</taxon>
        <taxon>Metazoa</taxon>
        <taxon>Ecdysozoa</taxon>
        <taxon>Arthropoda</taxon>
        <taxon>Chelicerata</taxon>
        <taxon>Arachnida</taxon>
        <taxon>Araneae</taxon>
        <taxon>Araneomorphae</taxon>
        <taxon>Entelegynae</taxon>
        <taxon>Araneoidea</taxon>
        <taxon>Araneidae</taxon>
        <taxon>Araneus</taxon>
    </lineage>
</organism>
<sequence length="208" mass="23811">MNNATSHPDDLKLKNICLVFLPPNTTSMLQPLDQGIIRSFKVGYRKLFLRHVFSQIPSCKSSKELAKSKAVFLNTSEVATGSTTEKSEKELADLVSNLDSNVRVEEYVKTDDDLSIEEENLHVSNFIHRDTTEALDLPEDDDEESPMEDCKIKDYSQALKYNKQLKQFFLNNEDSEGLTKLNPMKLHLEKQVCCVKKRNQTLSTDFFK</sequence>
<evidence type="ECO:0000259" key="1">
    <source>
        <dbReference type="Pfam" id="PF03184"/>
    </source>
</evidence>
<dbReference type="InterPro" id="IPR004875">
    <property type="entry name" value="DDE_SF_endonuclease_dom"/>
</dbReference>